<evidence type="ECO:0000256" key="1">
    <source>
        <dbReference type="ARBA" id="ARBA00010928"/>
    </source>
</evidence>
<evidence type="ECO:0000259" key="12">
    <source>
        <dbReference type="Pfam" id="PF22725"/>
    </source>
</evidence>
<proteinExistence type="inferred from homology"/>
<evidence type="ECO:0000256" key="5">
    <source>
        <dbReference type="ARBA" id="ARBA00040603"/>
    </source>
</evidence>
<organism evidence="13 14">
    <name type="scientific">Owenia fusiformis</name>
    <name type="common">Polychaete worm</name>
    <dbReference type="NCBI Taxonomy" id="6347"/>
    <lineage>
        <taxon>Eukaryota</taxon>
        <taxon>Metazoa</taxon>
        <taxon>Spiralia</taxon>
        <taxon>Lophotrochozoa</taxon>
        <taxon>Annelida</taxon>
        <taxon>Polychaeta</taxon>
        <taxon>Sedentaria</taxon>
        <taxon>Canalipalpata</taxon>
        <taxon>Sabellida</taxon>
        <taxon>Oweniida</taxon>
        <taxon>Oweniidae</taxon>
        <taxon>Owenia</taxon>
    </lineage>
</organism>
<protein>
    <recommendedName>
        <fullName evidence="5">Trans-1,2-dihydrobenzene-1,2-diol dehydrogenase</fullName>
        <ecNumber evidence="4">1.1.1.179</ecNumber>
        <ecNumber evidence="3">1.3.1.20</ecNumber>
    </recommendedName>
    <alternativeName>
        <fullName evidence="8">D-xylose 1-dehydrogenase</fullName>
    </alternativeName>
    <alternativeName>
        <fullName evidence="7">D-xylose-NADP dehydrogenase</fullName>
    </alternativeName>
    <alternativeName>
        <fullName evidence="6">Dimeric dihydrodiol dehydrogenase</fullName>
    </alternativeName>
</protein>
<feature type="domain" description="Gfo/Idh/MocA-like oxidoreductase N-terminal" evidence="11">
    <location>
        <begin position="4"/>
        <end position="124"/>
    </location>
</feature>
<dbReference type="GO" id="GO:0000166">
    <property type="term" value="F:nucleotide binding"/>
    <property type="evidence" value="ECO:0007669"/>
    <property type="project" value="InterPro"/>
</dbReference>
<evidence type="ECO:0000313" key="13">
    <source>
        <dbReference type="EMBL" id="CAH1786414.1"/>
    </source>
</evidence>
<evidence type="ECO:0000256" key="9">
    <source>
        <dbReference type="ARBA" id="ARBA00047423"/>
    </source>
</evidence>
<dbReference type="Gene3D" id="3.30.360.10">
    <property type="entry name" value="Dihydrodipicolinate Reductase, domain 2"/>
    <property type="match status" value="1"/>
</dbReference>
<dbReference type="EC" id="1.3.1.20" evidence="3"/>
<evidence type="ECO:0000256" key="2">
    <source>
        <dbReference type="ARBA" id="ARBA00023002"/>
    </source>
</evidence>
<dbReference type="AlphaFoldDB" id="A0A8J1XU77"/>
<evidence type="ECO:0000256" key="8">
    <source>
        <dbReference type="ARBA" id="ARBA00043025"/>
    </source>
</evidence>
<evidence type="ECO:0000259" key="11">
    <source>
        <dbReference type="Pfam" id="PF01408"/>
    </source>
</evidence>
<comment type="caution">
    <text evidence="13">The sequence shown here is derived from an EMBL/GenBank/DDBJ whole genome shotgun (WGS) entry which is preliminary data.</text>
</comment>
<dbReference type="OrthoDB" id="2129491at2759"/>
<comment type="similarity">
    <text evidence="1">Belongs to the Gfo/Idh/MocA family.</text>
</comment>
<comment type="catalytic activity">
    <reaction evidence="9">
        <text>(1R,2R)-1,2-dihydrobenzene-1,2-diol + NADP(+) = catechol + NADPH + H(+)</text>
        <dbReference type="Rhea" id="RHEA:16729"/>
        <dbReference type="ChEBI" id="CHEBI:10702"/>
        <dbReference type="ChEBI" id="CHEBI:15378"/>
        <dbReference type="ChEBI" id="CHEBI:18135"/>
        <dbReference type="ChEBI" id="CHEBI:57783"/>
        <dbReference type="ChEBI" id="CHEBI:58349"/>
        <dbReference type="EC" id="1.3.1.20"/>
    </reaction>
</comment>
<dbReference type="Pfam" id="PF01408">
    <property type="entry name" value="GFO_IDH_MocA"/>
    <property type="match status" value="1"/>
</dbReference>
<dbReference type="PANTHER" id="PTHR22604:SF105">
    <property type="entry name" value="TRANS-1,2-DIHYDROBENZENE-1,2-DIOL DEHYDROGENASE"/>
    <property type="match status" value="1"/>
</dbReference>
<comment type="catalytic activity">
    <reaction evidence="10">
        <text>D-xylose + NADP(+) = D-xylono-1,5-lactone + NADPH + H(+)</text>
        <dbReference type="Rhea" id="RHEA:22000"/>
        <dbReference type="ChEBI" id="CHEBI:15378"/>
        <dbReference type="ChEBI" id="CHEBI:15867"/>
        <dbReference type="ChEBI" id="CHEBI:53455"/>
        <dbReference type="ChEBI" id="CHEBI:57783"/>
        <dbReference type="ChEBI" id="CHEBI:58349"/>
        <dbReference type="EC" id="1.1.1.179"/>
    </reaction>
</comment>
<keyword evidence="14" id="KW-1185">Reference proteome</keyword>
<dbReference type="InterPro" id="IPR036291">
    <property type="entry name" value="NAD(P)-bd_dom_sf"/>
</dbReference>
<dbReference type="PANTHER" id="PTHR22604">
    <property type="entry name" value="OXIDOREDUCTASES"/>
    <property type="match status" value="1"/>
</dbReference>
<dbReference type="EC" id="1.1.1.179" evidence="4"/>
<dbReference type="EMBL" id="CAIIXF020000006">
    <property type="protein sequence ID" value="CAH1786414.1"/>
    <property type="molecule type" value="Genomic_DNA"/>
</dbReference>
<evidence type="ECO:0000256" key="6">
    <source>
        <dbReference type="ARBA" id="ARBA00042926"/>
    </source>
</evidence>
<dbReference type="SUPFAM" id="SSF55347">
    <property type="entry name" value="Glyceraldehyde-3-phosphate dehydrogenase-like, C-terminal domain"/>
    <property type="match status" value="1"/>
</dbReference>
<dbReference type="InterPro" id="IPR055170">
    <property type="entry name" value="GFO_IDH_MocA-like_dom"/>
</dbReference>
<evidence type="ECO:0000256" key="7">
    <source>
        <dbReference type="ARBA" id="ARBA00042988"/>
    </source>
</evidence>
<name>A0A8J1XU77_OWEFU</name>
<gene>
    <name evidence="13" type="ORF">OFUS_LOCUS12319</name>
</gene>
<dbReference type="GO" id="GO:0047115">
    <property type="term" value="F:trans-1,2-dihydrobenzene-1,2-diol dehydrogenase activity"/>
    <property type="evidence" value="ECO:0007669"/>
    <property type="project" value="UniProtKB-EC"/>
</dbReference>
<dbReference type="GO" id="GO:0047837">
    <property type="term" value="F:D-xylose 1-dehydrogenase (NADP+) activity"/>
    <property type="evidence" value="ECO:0007669"/>
    <property type="project" value="UniProtKB-EC"/>
</dbReference>
<dbReference type="InterPro" id="IPR000683">
    <property type="entry name" value="Gfo/Idh/MocA-like_OxRdtase_N"/>
</dbReference>
<reference evidence="13" key="1">
    <citation type="submission" date="2022-03" db="EMBL/GenBank/DDBJ databases">
        <authorList>
            <person name="Martin C."/>
        </authorList>
    </citation>
    <scope>NUCLEOTIDE SEQUENCE</scope>
</reference>
<evidence type="ECO:0000256" key="3">
    <source>
        <dbReference type="ARBA" id="ARBA00038853"/>
    </source>
</evidence>
<dbReference type="Gene3D" id="3.40.50.720">
    <property type="entry name" value="NAD(P)-binding Rossmann-like Domain"/>
    <property type="match status" value="1"/>
</dbReference>
<sequence length="334" mass="37063">MATRWGICTTGKISSDFGRAVQLLPRADHEIVGVAARKIEDAEKFIETLSLKSAKAYGSYKAMAEDSNVEVVYIGSIHTYHCELTKLFLNHGKHVLCEKPSAINSKQLDEMLTLAKEKKLFFMEGLWSRFFPAYVEMRKQIRAGAIGDVRYTSTQFGFPLDGVPRMAKKSMGGGSLLDLGIYPLHCTSFVFEGEKPERIVASAVMTDDDVDQTTLTTIHYSGGRTAQTACNMNVTLPNRAIICGTKGIIELKELFWCPTQVTINGETKHFELESEGFNFHNSAGLKYEAQAVRESLLKGELENSVASHAESRLLMSSLDQIRKQTGVVYAVDLE</sequence>
<dbReference type="Pfam" id="PF22725">
    <property type="entry name" value="GFO_IDH_MocA_C3"/>
    <property type="match status" value="1"/>
</dbReference>
<evidence type="ECO:0000313" key="14">
    <source>
        <dbReference type="Proteomes" id="UP000749559"/>
    </source>
</evidence>
<feature type="domain" description="GFO/IDH/MocA-like oxidoreductase" evidence="12">
    <location>
        <begin position="134"/>
        <end position="250"/>
    </location>
</feature>
<dbReference type="Proteomes" id="UP000749559">
    <property type="component" value="Unassembled WGS sequence"/>
</dbReference>
<evidence type="ECO:0000256" key="4">
    <source>
        <dbReference type="ARBA" id="ARBA00038984"/>
    </source>
</evidence>
<accession>A0A8J1XU77</accession>
<dbReference type="InterPro" id="IPR050984">
    <property type="entry name" value="Gfo/Idh/MocA_domain"/>
</dbReference>
<keyword evidence="2" id="KW-0560">Oxidoreductase</keyword>
<dbReference type="SUPFAM" id="SSF51735">
    <property type="entry name" value="NAD(P)-binding Rossmann-fold domains"/>
    <property type="match status" value="1"/>
</dbReference>
<evidence type="ECO:0000256" key="10">
    <source>
        <dbReference type="ARBA" id="ARBA00049233"/>
    </source>
</evidence>